<dbReference type="InterPro" id="IPR020846">
    <property type="entry name" value="MFS_dom"/>
</dbReference>
<feature type="transmembrane region" description="Helical" evidence="1">
    <location>
        <begin position="69"/>
        <end position="90"/>
    </location>
</feature>
<keyword evidence="1" id="KW-0812">Transmembrane</keyword>
<feature type="transmembrane region" description="Helical" evidence="1">
    <location>
        <begin position="158"/>
        <end position="178"/>
    </location>
</feature>
<dbReference type="Pfam" id="PF07690">
    <property type="entry name" value="MFS_1"/>
    <property type="match status" value="1"/>
</dbReference>
<evidence type="ECO:0000313" key="3">
    <source>
        <dbReference type="EMBL" id="WWQ60739.1"/>
    </source>
</evidence>
<dbReference type="InterPro" id="IPR052952">
    <property type="entry name" value="MFS-Transporter"/>
</dbReference>
<dbReference type="PANTHER" id="PTHR23527">
    <property type="entry name" value="BLL3282 PROTEIN"/>
    <property type="match status" value="1"/>
</dbReference>
<dbReference type="PANTHER" id="PTHR23527:SF1">
    <property type="entry name" value="BLL3282 PROTEIN"/>
    <property type="match status" value="1"/>
</dbReference>
<dbReference type="EMBL" id="CP146016">
    <property type="protein sequence ID" value="WWQ60739.1"/>
    <property type="molecule type" value="Genomic_DNA"/>
</dbReference>
<feature type="transmembrane region" description="Helical" evidence="1">
    <location>
        <begin position="41"/>
        <end position="62"/>
    </location>
</feature>
<feature type="transmembrane region" description="Helical" evidence="1">
    <location>
        <begin position="96"/>
        <end position="117"/>
    </location>
</feature>
<feature type="transmembrane region" description="Helical" evidence="1">
    <location>
        <begin position="234"/>
        <end position="257"/>
    </location>
</feature>
<feature type="domain" description="Major facilitator superfamily (MFS) profile" evidence="2">
    <location>
        <begin position="1"/>
        <end position="375"/>
    </location>
</feature>
<protein>
    <submittedName>
        <fullName evidence="3">MFS transporter</fullName>
    </submittedName>
</protein>
<feature type="transmembrane region" description="Helical" evidence="1">
    <location>
        <begin position="266"/>
        <end position="287"/>
    </location>
</feature>
<name>A0AAX4L194_9CREN</name>
<keyword evidence="1" id="KW-0472">Membrane</keyword>
<feature type="transmembrane region" description="Helical" evidence="1">
    <location>
        <begin position="326"/>
        <end position="346"/>
    </location>
</feature>
<dbReference type="SUPFAM" id="SSF103473">
    <property type="entry name" value="MFS general substrate transporter"/>
    <property type="match status" value="1"/>
</dbReference>
<feature type="transmembrane region" description="Helical" evidence="1">
    <location>
        <begin position="199"/>
        <end position="222"/>
    </location>
</feature>
<organism evidence="3 4">
    <name type="scientific">Sulfolobus tengchongensis</name>
    <dbReference type="NCBI Taxonomy" id="207809"/>
    <lineage>
        <taxon>Archaea</taxon>
        <taxon>Thermoproteota</taxon>
        <taxon>Thermoprotei</taxon>
        <taxon>Sulfolobales</taxon>
        <taxon>Sulfolobaceae</taxon>
        <taxon>Sulfolobus</taxon>
    </lineage>
</organism>
<gene>
    <name evidence="3" type="ORF">V6M85_01280</name>
</gene>
<dbReference type="InterPro" id="IPR036259">
    <property type="entry name" value="MFS_trans_sf"/>
</dbReference>
<feature type="transmembrane region" description="Helical" evidence="1">
    <location>
        <begin position="352"/>
        <end position="370"/>
    </location>
</feature>
<feature type="transmembrane region" description="Helical" evidence="1">
    <location>
        <begin position="293"/>
        <end position="314"/>
    </location>
</feature>
<keyword evidence="1" id="KW-1133">Transmembrane helix</keyword>
<accession>A0AAX4L194</accession>
<keyword evidence="4" id="KW-1185">Reference proteome</keyword>
<dbReference type="Proteomes" id="UP001432202">
    <property type="component" value="Chromosome"/>
</dbReference>
<dbReference type="PROSITE" id="PS50850">
    <property type="entry name" value="MFS"/>
    <property type="match status" value="1"/>
</dbReference>
<dbReference type="InterPro" id="IPR011701">
    <property type="entry name" value="MFS"/>
</dbReference>
<evidence type="ECO:0000256" key="1">
    <source>
        <dbReference type="SAM" id="Phobius"/>
    </source>
</evidence>
<evidence type="ECO:0000259" key="2">
    <source>
        <dbReference type="PROSITE" id="PS50850"/>
    </source>
</evidence>
<evidence type="ECO:0000313" key="4">
    <source>
        <dbReference type="Proteomes" id="UP001432202"/>
    </source>
</evidence>
<feature type="transmembrane region" description="Helical" evidence="1">
    <location>
        <begin position="129"/>
        <end position="152"/>
    </location>
</feature>
<sequence>MKGKLIIFISSLSFFLSYFSRVTWSIVAPFSTLKTTTTEDSIIFALFFFGYILVQIPSGILSDRISANILLSLSLLGISLTSFISAYFPLLRVEYIASFFMGFSAGWIYPITVKLITTSFSGRNLPIAMSIYSLAWPLSIVASGIIIPFLATALGWEFSFYFITLLSLILIVLTLTHLPSLKLPKERSMEFRNIVRNRNALFISIGGFMFYLTYWVLVLYLYKYLLITIRNAYLAGLIYSFTALAGVLSTILAGYIINSFGVKRTFLLFVTFYSISLLFISFSNNILVASIDALSLGLFRFIITPTSSTALAIIGGKERSGSVTGFANFFWQSSGILGSLIAPLMINLFSYTYLWIFVSGISLLSLVFYYKLKFM</sequence>
<reference evidence="3 4" key="1">
    <citation type="submission" date="2024-02" db="EMBL/GenBank/DDBJ databases">
        <title>STSV induces naive adaptation in Sulfolobus.</title>
        <authorList>
            <person name="Xiang X."/>
            <person name="Song M."/>
        </authorList>
    </citation>
    <scope>NUCLEOTIDE SEQUENCE [LARGE SCALE GENOMIC DNA]</scope>
    <source>
        <strain evidence="3 4">RT2</strain>
    </source>
</reference>
<dbReference type="AlphaFoldDB" id="A0AAX4L194"/>
<dbReference type="Gene3D" id="1.20.1250.20">
    <property type="entry name" value="MFS general substrate transporter like domains"/>
    <property type="match status" value="2"/>
</dbReference>
<dbReference type="RefSeq" id="WP_338601997.1">
    <property type="nucleotide sequence ID" value="NZ_CP146016.1"/>
</dbReference>
<proteinExistence type="predicted"/>
<dbReference type="GeneID" id="89335359"/>
<dbReference type="GO" id="GO:0022857">
    <property type="term" value="F:transmembrane transporter activity"/>
    <property type="evidence" value="ECO:0007669"/>
    <property type="project" value="InterPro"/>
</dbReference>